<evidence type="ECO:0000313" key="2">
    <source>
        <dbReference type="EMBL" id="MEK8128665.1"/>
    </source>
</evidence>
<accession>A0ABU9DIH5</accession>
<name>A0ABU9DIH5_9BACL</name>
<feature type="domain" description="Phage neck terminator protein gp12-like" evidence="1">
    <location>
        <begin position="33"/>
        <end position="175"/>
    </location>
</feature>
<evidence type="ECO:0000259" key="1">
    <source>
        <dbReference type="Pfam" id="PF23961"/>
    </source>
</evidence>
<reference evidence="2 3" key="1">
    <citation type="submission" date="2024-04" db="EMBL/GenBank/DDBJ databases">
        <title>draft genome sequnece of Paenibacillus filicis.</title>
        <authorList>
            <person name="Kim D.-U."/>
        </authorList>
    </citation>
    <scope>NUCLEOTIDE SEQUENCE [LARGE SCALE GENOMIC DNA]</scope>
    <source>
        <strain evidence="2 3">KACC14197</strain>
    </source>
</reference>
<dbReference type="EMBL" id="JBBPCC010000006">
    <property type="protein sequence ID" value="MEK8128665.1"/>
    <property type="molecule type" value="Genomic_DNA"/>
</dbReference>
<comment type="caution">
    <text evidence="2">The sequence shown here is derived from an EMBL/GenBank/DDBJ whole genome shotgun (WGS) entry which is preliminary data.</text>
</comment>
<evidence type="ECO:0000313" key="3">
    <source>
        <dbReference type="Proteomes" id="UP001469365"/>
    </source>
</evidence>
<gene>
    <name evidence="2" type="ORF">WMW72_12180</name>
</gene>
<sequence length="178" mass="20283">MALSIQELEDIFFDQTARIIGLDPNDERTQNRIRVTWPAKGAPAWKREEDVAFFIIDYDDDLYTRQMDVSYVGETDGIGRRTVGHTQVLRVSWICYGPNSFSDAATIRAGLFGPTSKEAFAGSNLALITDVPMPKRVPEQFGGQWWDRTSFWARFNERVLRQENVSYLESADVKIIPG</sequence>
<organism evidence="2 3">
    <name type="scientific">Paenibacillus filicis</name>
    <dbReference type="NCBI Taxonomy" id="669464"/>
    <lineage>
        <taxon>Bacteria</taxon>
        <taxon>Bacillati</taxon>
        <taxon>Bacillota</taxon>
        <taxon>Bacilli</taxon>
        <taxon>Bacillales</taxon>
        <taxon>Paenibacillaceae</taxon>
        <taxon>Paenibacillus</taxon>
    </lineage>
</organism>
<dbReference type="InterPro" id="IPR057087">
    <property type="entry name" value="Gp12-like"/>
</dbReference>
<dbReference type="Pfam" id="PF23961">
    <property type="entry name" value="Phage_tail_terminator_9"/>
    <property type="match status" value="1"/>
</dbReference>
<proteinExistence type="predicted"/>
<keyword evidence="3" id="KW-1185">Reference proteome</keyword>
<protein>
    <recommendedName>
        <fullName evidence="1">Phage neck terminator protein gp12-like domain-containing protein</fullName>
    </recommendedName>
</protein>
<dbReference type="RefSeq" id="WP_341415741.1">
    <property type="nucleotide sequence ID" value="NZ_JBBPCC010000006.1"/>
</dbReference>
<dbReference type="Proteomes" id="UP001469365">
    <property type="component" value="Unassembled WGS sequence"/>
</dbReference>